<dbReference type="RefSeq" id="WP_194020697.1">
    <property type="nucleotide sequence ID" value="NZ_JADEVV010000057.1"/>
</dbReference>
<organism evidence="1 2">
    <name type="scientific">Synechocystis salina LEGE 00031</name>
    <dbReference type="NCBI Taxonomy" id="1828736"/>
    <lineage>
        <taxon>Bacteria</taxon>
        <taxon>Bacillati</taxon>
        <taxon>Cyanobacteriota</taxon>
        <taxon>Cyanophyceae</taxon>
        <taxon>Synechococcales</taxon>
        <taxon>Merismopediaceae</taxon>
        <taxon>Synechocystis</taxon>
    </lineage>
</organism>
<name>A0ABR9VVB1_9SYNC</name>
<comment type="caution">
    <text evidence="1">The sequence shown here is derived from an EMBL/GenBank/DDBJ whole genome shotgun (WGS) entry which is preliminary data.</text>
</comment>
<sequence>MLTLNRPNPRGKATAVPLALDDDEFSDKFYCDFNLNLSKLTDDELTLHDCLAQYSASAINANLHLMEQIGNFDEYTIRKMERMRHAKSIYAAYRCKINVERALRKRDRPSSKPIEHYFMVAAKKMLPEYLYLEVMDSAKAHSPYYQVGM</sequence>
<evidence type="ECO:0000313" key="2">
    <source>
        <dbReference type="Proteomes" id="UP000658720"/>
    </source>
</evidence>
<reference evidence="1 2" key="1">
    <citation type="submission" date="2020-10" db="EMBL/GenBank/DDBJ databases">
        <authorList>
            <person name="Castelo-Branco R."/>
            <person name="Eusebio N."/>
            <person name="Adriana R."/>
            <person name="Vieira A."/>
            <person name="Brugerolle De Fraissinette N."/>
            <person name="Rezende De Castro R."/>
            <person name="Schneider M.P."/>
            <person name="Vasconcelos V."/>
            <person name="Leao P.N."/>
        </authorList>
    </citation>
    <scope>NUCLEOTIDE SEQUENCE [LARGE SCALE GENOMIC DNA]</scope>
    <source>
        <strain evidence="1 2">LEGE 00031</strain>
    </source>
</reference>
<accession>A0ABR9VVB1</accession>
<protein>
    <submittedName>
        <fullName evidence="1">Uncharacterized protein</fullName>
    </submittedName>
</protein>
<dbReference type="EMBL" id="JADEVV010000057">
    <property type="protein sequence ID" value="MBE9255289.1"/>
    <property type="molecule type" value="Genomic_DNA"/>
</dbReference>
<proteinExistence type="predicted"/>
<gene>
    <name evidence="1" type="ORF">IQ217_15890</name>
</gene>
<dbReference type="Proteomes" id="UP000658720">
    <property type="component" value="Unassembled WGS sequence"/>
</dbReference>
<evidence type="ECO:0000313" key="1">
    <source>
        <dbReference type="EMBL" id="MBE9255289.1"/>
    </source>
</evidence>
<keyword evidence="2" id="KW-1185">Reference proteome</keyword>